<reference evidence="10" key="1">
    <citation type="submission" date="2017-04" db="EMBL/GenBank/DDBJ databases">
        <title>Plasmodium gonderi genome.</title>
        <authorList>
            <person name="Arisue N."/>
            <person name="Honma H."/>
            <person name="Kawai S."/>
            <person name="Tougan T."/>
            <person name="Tanabe K."/>
            <person name="Horii T."/>
        </authorList>
    </citation>
    <scope>NUCLEOTIDE SEQUENCE [LARGE SCALE GENOMIC DNA]</scope>
    <source>
        <strain evidence="10">ATCC 30045</strain>
    </source>
</reference>
<comment type="caution">
    <text evidence="9">The sequence shown here is derived from an EMBL/GenBank/DDBJ whole genome shotgun (WGS) entry which is preliminary data.</text>
</comment>
<dbReference type="InterPro" id="IPR000223">
    <property type="entry name" value="Pept_S26A_signal_pept_1"/>
</dbReference>
<feature type="active site" evidence="7">
    <location>
        <position position="145"/>
    </location>
</feature>
<dbReference type="InterPro" id="IPR036286">
    <property type="entry name" value="LexA/Signal_pep-like_sf"/>
</dbReference>
<feature type="domain" description="Peptidase S26" evidence="8">
    <location>
        <begin position="263"/>
        <end position="300"/>
    </location>
</feature>
<dbReference type="GO" id="GO:0042720">
    <property type="term" value="C:mitochondrial inner membrane peptidase complex"/>
    <property type="evidence" value="ECO:0007669"/>
    <property type="project" value="TreeGrafter"/>
</dbReference>
<dbReference type="OMA" id="DSRNYGC"/>
<dbReference type="GO" id="GO:0006465">
    <property type="term" value="P:signal peptide processing"/>
    <property type="evidence" value="ECO:0007669"/>
    <property type="project" value="InterPro"/>
</dbReference>
<feature type="active site" evidence="7">
    <location>
        <position position="244"/>
    </location>
</feature>
<dbReference type="PANTHER" id="PTHR12383">
    <property type="entry name" value="PROTEASE FAMILY S26 MITOCHONDRIAL INNER MEMBRANE PROTEASE-RELATED"/>
    <property type="match status" value="1"/>
</dbReference>
<evidence type="ECO:0000256" key="4">
    <source>
        <dbReference type="ARBA" id="ARBA00023128"/>
    </source>
</evidence>
<keyword evidence="5" id="KW-0472">Membrane</keyword>
<comment type="similarity">
    <text evidence="6">Belongs to the peptidase S26 family. IMP1 subfamily.</text>
</comment>
<evidence type="ECO:0000313" key="9">
    <source>
        <dbReference type="EMBL" id="GAW83409.1"/>
    </source>
</evidence>
<dbReference type="EMBL" id="BDQF01000015">
    <property type="protein sequence ID" value="GAW83409.1"/>
    <property type="molecule type" value="Genomic_DNA"/>
</dbReference>
<dbReference type="GO" id="GO:0006627">
    <property type="term" value="P:protein processing involved in protein targeting to mitochondrion"/>
    <property type="evidence" value="ECO:0007669"/>
    <property type="project" value="TreeGrafter"/>
</dbReference>
<keyword evidence="4" id="KW-0496">Mitochondrion</keyword>
<keyword evidence="3" id="KW-0378">Hydrolase</keyword>
<evidence type="ECO:0000256" key="7">
    <source>
        <dbReference type="PIRSR" id="PIRSR600223-1"/>
    </source>
</evidence>
<keyword evidence="10" id="KW-1185">Reference proteome</keyword>
<accession>A0A1Y1JLQ0</accession>
<dbReference type="Proteomes" id="UP000195521">
    <property type="component" value="Unassembled WGS sequence"/>
</dbReference>
<sequence length="327" mass="38852">MNRSRQYGKRLYALKFIENFFFYTNKFNYNSSSYYGRSKGEYVLLHSYAKLWEEKKKLQCIICRNANICNHLLSQRNKTTLLRGYSEKKKRSNNRSKVKKRKKHIFNFVKINNPINFIKKLILSFLLISGINNYILDMTLTSGSSMCPLINKNGVILFYVCDDTIRFFHQVRNILLYSFINILFHFNAITESNFNHSSIEFLNNSIFRITEKLKKKMAENKHFYRRGDVILLTSPVNDKKRVCKRIIAIENDKLFVDSMKSFVYIPKDNIWVEGDNKMDSFDSRNYGFVHKDLIVGRVFFLLDPFSNFRFINNKTSCQNDSKRIFLS</sequence>
<dbReference type="Gene3D" id="2.10.109.10">
    <property type="entry name" value="Umud Fragment, subunit A"/>
    <property type="match status" value="1"/>
</dbReference>
<dbReference type="PROSITE" id="PS00761">
    <property type="entry name" value="SPASE_I_3"/>
    <property type="match status" value="1"/>
</dbReference>
<evidence type="ECO:0000256" key="5">
    <source>
        <dbReference type="ARBA" id="ARBA00023136"/>
    </source>
</evidence>
<dbReference type="PANTHER" id="PTHR12383:SF16">
    <property type="entry name" value="MITOCHONDRIAL INNER MEMBRANE PROTEASE SUBUNIT 1"/>
    <property type="match status" value="1"/>
</dbReference>
<gene>
    <name evidence="9" type="ORF">PGO_142030</name>
</gene>
<dbReference type="RefSeq" id="XP_028545998.1">
    <property type="nucleotide sequence ID" value="XM_028690197.1"/>
</dbReference>
<dbReference type="OrthoDB" id="308440at2759"/>
<dbReference type="GeneID" id="39750152"/>
<evidence type="ECO:0000256" key="2">
    <source>
        <dbReference type="ARBA" id="ARBA00022792"/>
    </source>
</evidence>
<dbReference type="PRINTS" id="PR00727">
    <property type="entry name" value="LEADERPTASE"/>
</dbReference>
<dbReference type="AlphaFoldDB" id="A0A1Y1JLQ0"/>
<dbReference type="SUPFAM" id="SSF51306">
    <property type="entry name" value="LexA/Signal peptidase"/>
    <property type="match status" value="1"/>
</dbReference>
<dbReference type="InterPro" id="IPR019533">
    <property type="entry name" value="Peptidase_S26"/>
</dbReference>
<evidence type="ECO:0000259" key="8">
    <source>
        <dbReference type="Pfam" id="PF10502"/>
    </source>
</evidence>
<dbReference type="CDD" id="cd06530">
    <property type="entry name" value="S26_SPase_I"/>
    <property type="match status" value="1"/>
</dbReference>
<evidence type="ECO:0000256" key="1">
    <source>
        <dbReference type="ARBA" id="ARBA00004273"/>
    </source>
</evidence>
<evidence type="ECO:0000256" key="6">
    <source>
        <dbReference type="ARBA" id="ARBA00038445"/>
    </source>
</evidence>
<dbReference type="GO" id="GO:0004252">
    <property type="term" value="F:serine-type endopeptidase activity"/>
    <property type="evidence" value="ECO:0007669"/>
    <property type="project" value="InterPro"/>
</dbReference>
<evidence type="ECO:0000313" key="10">
    <source>
        <dbReference type="Proteomes" id="UP000195521"/>
    </source>
</evidence>
<protein>
    <submittedName>
        <fullName evidence="9">Big signal peptidase</fullName>
    </submittedName>
</protein>
<proteinExistence type="inferred from homology"/>
<dbReference type="InterPro" id="IPR052064">
    <property type="entry name" value="Mito_IMP1_subunit"/>
</dbReference>
<name>A0A1Y1JLQ0_PLAGO</name>
<keyword evidence="2" id="KW-0999">Mitochondrion inner membrane</keyword>
<dbReference type="InterPro" id="IPR019758">
    <property type="entry name" value="Pept_S26A_signal_pept_1_CS"/>
</dbReference>
<organism evidence="9 10">
    <name type="scientific">Plasmodium gonderi</name>
    <dbReference type="NCBI Taxonomy" id="77519"/>
    <lineage>
        <taxon>Eukaryota</taxon>
        <taxon>Sar</taxon>
        <taxon>Alveolata</taxon>
        <taxon>Apicomplexa</taxon>
        <taxon>Aconoidasida</taxon>
        <taxon>Haemosporida</taxon>
        <taxon>Plasmodiidae</taxon>
        <taxon>Plasmodium</taxon>
        <taxon>Plasmodium (Plasmodium)</taxon>
    </lineage>
</organism>
<dbReference type="Pfam" id="PF10502">
    <property type="entry name" value="Peptidase_S26"/>
    <property type="match status" value="1"/>
</dbReference>
<evidence type="ECO:0000256" key="3">
    <source>
        <dbReference type="ARBA" id="ARBA00022801"/>
    </source>
</evidence>
<comment type="subcellular location">
    <subcellularLocation>
        <location evidence="1">Mitochondrion inner membrane</location>
    </subcellularLocation>
</comment>